<dbReference type="SMART" id="SM00450">
    <property type="entry name" value="RHOD"/>
    <property type="match status" value="1"/>
</dbReference>
<dbReference type="GO" id="GO:0016740">
    <property type="term" value="F:transferase activity"/>
    <property type="evidence" value="ECO:0007669"/>
    <property type="project" value="UniProtKB-KW"/>
</dbReference>
<feature type="domain" description="Rhodanese" evidence="2">
    <location>
        <begin position="60"/>
        <end position="148"/>
    </location>
</feature>
<comment type="caution">
    <text evidence="3">The sequence shown here is derived from an EMBL/GenBank/DDBJ whole genome shotgun (WGS) entry which is preliminary data.</text>
</comment>
<evidence type="ECO:0000256" key="1">
    <source>
        <dbReference type="SAM" id="Phobius"/>
    </source>
</evidence>
<reference evidence="3 4" key="1">
    <citation type="journal article" date="2015" name="Nature">
        <title>rRNA introns, odd ribosomes, and small enigmatic genomes across a large radiation of phyla.</title>
        <authorList>
            <person name="Brown C.T."/>
            <person name="Hug L.A."/>
            <person name="Thomas B.C."/>
            <person name="Sharon I."/>
            <person name="Castelle C.J."/>
            <person name="Singh A."/>
            <person name="Wilkins M.J."/>
            <person name="Williams K.H."/>
            <person name="Banfield J.F."/>
        </authorList>
    </citation>
    <scope>NUCLEOTIDE SEQUENCE [LARGE SCALE GENOMIC DNA]</scope>
</reference>
<dbReference type="InterPro" id="IPR036873">
    <property type="entry name" value="Rhodanese-like_dom_sf"/>
</dbReference>
<dbReference type="PANTHER" id="PTHR43031:SF18">
    <property type="entry name" value="RHODANESE-RELATED SULFURTRANSFERASES"/>
    <property type="match status" value="1"/>
</dbReference>
<dbReference type="PANTHER" id="PTHR43031">
    <property type="entry name" value="FAD-DEPENDENT OXIDOREDUCTASE"/>
    <property type="match status" value="1"/>
</dbReference>
<dbReference type="EMBL" id="LBOG01000002">
    <property type="protein sequence ID" value="KKP30507.1"/>
    <property type="molecule type" value="Genomic_DNA"/>
</dbReference>
<keyword evidence="1" id="KW-1133">Transmembrane helix</keyword>
<keyword evidence="1" id="KW-0812">Transmembrane</keyword>
<protein>
    <submittedName>
        <fullName evidence="3">Sulfurtransferase</fullName>
    </submittedName>
</protein>
<keyword evidence="3" id="KW-0808">Transferase</keyword>
<proteinExistence type="predicted"/>
<sequence length="149" mass="16699">MKYKNIYNIIGSIIIAIGLITFAVYSTKCIGSECKVENIPVKAEQVTSKMNPEVINKQVENNEIVLLDVREDSEWNEGHIKGAQHIALGNLNTETIKDLPKNIPIYIYCRSGRRAGEAEIKLKELNFNNVEKLGGIIEWQEKGGALITK</sequence>
<dbReference type="InterPro" id="IPR050229">
    <property type="entry name" value="GlpE_sulfurtransferase"/>
</dbReference>
<dbReference type="Pfam" id="PF00581">
    <property type="entry name" value="Rhodanese"/>
    <property type="match status" value="1"/>
</dbReference>
<name>A0A0G0BHI1_9BACT</name>
<keyword evidence="1" id="KW-0472">Membrane</keyword>
<dbReference type="SUPFAM" id="SSF52821">
    <property type="entry name" value="Rhodanese/Cell cycle control phosphatase"/>
    <property type="match status" value="1"/>
</dbReference>
<dbReference type="PROSITE" id="PS50206">
    <property type="entry name" value="RHODANESE_3"/>
    <property type="match status" value="1"/>
</dbReference>
<dbReference type="Proteomes" id="UP000034934">
    <property type="component" value="Unassembled WGS sequence"/>
</dbReference>
<evidence type="ECO:0000313" key="3">
    <source>
        <dbReference type="EMBL" id="KKP30507.1"/>
    </source>
</evidence>
<organism evidence="3 4">
    <name type="scientific">Candidatus Nomurabacteria bacterium GW2011_GWF1_31_48</name>
    <dbReference type="NCBI Taxonomy" id="1618767"/>
    <lineage>
        <taxon>Bacteria</taxon>
        <taxon>Candidatus Nomuraibacteriota</taxon>
    </lineage>
</organism>
<dbReference type="CDD" id="cd00158">
    <property type="entry name" value="RHOD"/>
    <property type="match status" value="1"/>
</dbReference>
<gene>
    <name evidence="3" type="ORF">UR19_C0002G0028</name>
</gene>
<feature type="transmembrane region" description="Helical" evidence="1">
    <location>
        <begin position="6"/>
        <end position="25"/>
    </location>
</feature>
<evidence type="ECO:0000313" key="4">
    <source>
        <dbReference type="Proteomes" id="UP000034934"/>
    </source>
</evidence>
<dbReference type="AlphaFoldDB" id="A0A0G0BHI1"/>
<dbReference type="InterPro" id="IPR001763">
    <property type="entry name" value="Rhodanese-like_dom"/>
</dbReference>
<accession>A0A0G0BHI1</accession>
<dbReference type="Gene3D" id="3.40.250.10">
    <property type="entry name" value="Rhodanese-like domain"/>
    <property type="match status" value="1"/>
</dbReference>
<evidence type="ECO:0000259" key="2">
    <source>
        <dbReference type="PROSITE" id="PS50206"/>
    </source>
</evidence>